<feature type="domain" description="Pyruvate phosphate dikinase AMP/ATP-binding" evidence="3">
    <location>
        <begin position="101"/>
        <end position="217"/>
    </location>
</feature>
<dbReference type="GO" id="GO:0016301">
    <property type="term" value="F:kinase activity"/>
    <property type="evidence" value="ECO:0007669"/>
    <property type="project" value="InterPro"/>
</dbReference>
<dbReference type="PANTHER" id="PTHR43615:SF1">
    <property type="entry name" value="PPDK_N DOMAIN-CONTAINING PROTEIN"/>
    <property type="match status" value="1"/>
</dbReference>
<feature type="domain" description="PEP-utilising enzyme mobile" evidence="2">
    <location>
        <begin position="672"/>
        <end position="740"/>
    </location>
</feature>
<feature type="region of interest" description="Disordered" evidence="1">
    <location>
        <begin position="632"/>
        <end position="666"/>
    </location>
</feature>
<dbReference type="InterPro" id="IPR002192">
    <property type="entry name" value="PPDK_AMP/ATP-bd"/>
</dbReference>
<dbReference type="Pfam" id="PF00391">
    <property type="entry name" value="PEP-utilizers"/>
    <property type="match status" value="1"/>
</dbReference>
<feature type="region of interest" description="Disordered" evidence="1">
    <location>
        <begin position="758"/>
        <end position="796"/>
    </location>
</feature>
<evidence type="ECO:0000313" key="5">
    <source>
        <dbReference type="Proteomes" id="UP000516444"/>
    </source>
</evidence>
<dbReference type="InterPro" id="IPR008279">
    <property type="entry name" value="PEP-util_enz_mobile_dom"/>
</dbReference>
<feature type="compositionally biased region" description="Polar residues" evidence="1">
    <location>
        <begin position="517"/>
        <end position="529"/>
    </location>
</feature>
<dbReference type="Pfam" id="PF01326">
    <property type="entry name" value="PPDK_N"/>
    <property type="match status" value="2"/>
</dbReference>
<dbReference type="InterPro" id="IPR013815">
    <property type="entry name" value="ATP_grasp_subdomain_1"/>
</dbReference>
<protein>
    <recommendedName>
        <fullName evidence="6">Pyruvate phosphate dikinase</fullName>
    </recommendedName>
</protein>
<feature type="compositionally biased region" description="Gly residues" evidence="1">
    <location>
        <begin position="643"/>
        <end position="658"/>
    </location>
</feature>
<dbReference type="InterPro" id="IPR036637">
    <property type="entry name" value="Phosphohistidine_dom_sf"/>
</dbReference>
<organism evidence="4 5">
    <name type="scientific">Streptomyces aurantiacus</name>
    <dbReference type="NCBI Taxonomy" id="47760"/>
    <lineage>
        <taxon>Bacteria</taxon>
        <taxon>Bacillati</taxon>
        <taxon>Actinomycetota</taxon>
        <taxon>Actinomycetes</taxon>
        <taxon>Kitasatosporales</taxon>
        <taxon>Streptomycetaceae</taxon>
        <taxon>Streptomyces</taxon>
        <taxon>Streptomyces aurantiacus group</taxon>
    </lineage>
</organism>
<dbReference type="KEGG" id="sgm:GCM10017557_62650"/>
<accession>A0A7G1PC88</accession>
<evidence type="ECO:0008006" key="6">
    <source>
        <dbReference type="Google" id="ProtNLM"/>
    </source>
</evidence>
<feature type="region of interest" description="Disordered" evidence="1">
    <location>
        <begin position="1"/>
        <end position="40"/>
    </location>
</feature>
<evidence type="ECO:0000259" key="3">
    <source>
        <dbReference type="Pfam" id="PF01326"/>
    </source>
</evidence>
<dbReference type="GO" id="GO:0005524">
    <property type="term" value="F:ATP binding"/>
    <property type="evidence" value="ECO:0007669"/>
    <property type="project" value="InterPro"/>
</dbReference>
<dbReference type="Gene3D" id="3.30.1490.20">
    <property type="entry name" value="ATP-grasp fold, A domain"/>
    <property type="match status" value="1"/>
</dbReference>
<gene>
    <name evidence="4" type="ORF">GCM10017557_62650</name>
</gene>
<dbReference type="AlphaFoldDB" id="A0A7G1PC88"/>
<dbReference type="SUPFAM" id="SSF56059">
    <property type="entry name" value="Glutathione synthetase ATP-binding domain-like"/>
    <property type="match status" value="1"/>
</dbReference>
<dbReference type="PANTHER" id="PTHR43615">
    <property type="entry name" value="PHOSPHOENOLPYRUVATE SYNTHASE-RELATED"/>
    <property type="match status" value="1"/>
</dbReference>
<dbReference type="Gene3D" id="3.30.470.20">
    <property type="entry name" value="ATP-grasp fold, B domain"/>
    <property type="match status" value="1"/>
</dbReference>
<feature type="region of interest" description="Disordered" evidence="1">
    <location>
        <begin position="504"/>
        <end position="532"/>
    </location>
</feature>
<keyword evidence="5" id="KW-1185">Reference proteome</keyword>
<evidence type="ECO:0000259" key="2">
    <source>
        <dbReference type="Pfam" id="PF00391"/>
    </source>
</evidence>
<feature type="compositionally biased region" description="Low complexity" evidence="1">
    <location>
        <begin position="504"/>
        <end position="516"/>
    </location>
</feature>
<dbReference type="InterPro" id="IPR051549">
    <property type="entry name" value="PEP_Utilizing_Enz"/>
</dbReference>
<reference evidence="4 5" key="1">
    <citation type="journal article" date="2014" name="Int. J. Syst. Evol. Microbiol.">
        <title>Complete genome sequence of Corynebacterium casei LMG S-19264T (=DSM 44701T), isolated from a smear-ripened cheese.</title>
        <authorList>
            <consortium name="US DOE Joint Genome Institute (JGI-PGF)"/>
            <person name="Walter F."/>
            <person name="Albersmeier A."/>
            <person name="Kalinowski J."/>
            <person name="Ruckert C."/>
        </authorList>
    </citation>
    <scope>NUCLEOTIDE SEQUENCE [LARGE SCALE GENOMIC DNA]</scope>
    <source>
        <strain evidence="4 5">JCM 4677</strain>
    </source>
</reference>
<proteinExistence type="predicted"/>
<evidence type="ECO:0000313" key="4">
    <source>
        <dbReference type="EMBL" id="BCL31406.1"/>
    </source>
</evidence>
<dbReference type="Proteomes" id="UP000516444">
    <property type="component" value="Chromosome"/>
</dbReference>
<sequence length="796" mass="82400">MTTVDERHEDSACDGEQRGAPRGVQPGTRPPQGAAGAVPLSDPRATLISFAGSKAAHLARAARAGLPVLPGFVVPHGEGADGDDWADSDAADGYAADSGAESLRRAWQELSEGGALSLVVRSSSPQEDTQGSSLAGQFASVLDVRGPHDFRAAVRTVLDSAHRPDGTVAPMAVLVQPMLAARVGGVLFGADPVAGRTDRMLVSAVRGGPDSLVSGEQPGTGYWLSRWGRLSHTGPAGAEHLLGASELRRLARLARQAQGVFGGPQDIEFGFDEAGRLWLFQSRPITAMAARPARGARLLGPGPVAETLPNQLEPLEEDLWVAPMARGLAAALDIGGTAPRRQLRALPVVTTVGGRAAADLRLLGAAPPRHRWPALLNPTPGARRLAAAWRVGRLASALPGLATDLVADVDRRLARTPPPDRLTRRELVAALRWTRTVLVSLHAQEALAGALLAQDRTTTAGAALTALTRARALGVPDRRLVAAQPLVLALVPPSLSREVRLPEALAGTGTGTATSTDPLPTRSTDSLPTRSAVASLPPREALRLRIRWVQELQVRLVRDAAGRLPGPEDAPDASAVPARSKVGLLRWPELVEALEHGFLPGDFGERLPRAVSAPLPDAFRLAEGGTVVAERPVSRGKGRGKGRGGGADEGQGVSGGRAAGTAWDAVGPRPSDPVLVVRTLDPALAPLLPGLAGLVAQTGSPLSHLAVLAREFGLPTVVGATDAVLRFPPGSRLTVDGATGDVHASGDVHADRDVHADGGVRAQAGPGGQADRATQAFPADAPLPPPPVGERRGGAR</sequence>
<evidence type="ECO:0000256" key="1">
    <source>
        <dbReference type="SAM" id="MobiDB-lite"/>
    </source>
</evidence>
<name>A0A7G1PC88_9ACTN</name>
<feature type="domain" description="Pyruvate phosphate dikinase AMP/ATP-binding" evidence="3">
    <location>
        <begin position="242"/>
        <end position="291"/>
    </location>
</feature>
<feature type="compositionally biased region" description="Basic and acidic residues" evidence="1">
    <location>
        <begin position="1"/>
        <end position="19"/>
    </location>
</feature>
<dbReference type="EMBL" id="AP023440">
    <property type="protein sequence ID" value="BCL31406.1"/>
    <property type="molecule type" value="Genomic_DNA"/>
</dbReference>
<dbReference type="SUPFAM" id="SSF52009">
    <property type="entry name" value="Phosphohistidine domain"/>
    <property type="match status" value="1"/>
</dbReference>
<dbReference type="Gene3D" id="3.50.30.10">
    <property type="entry name" value="Phosphohistidine domain"/>
    <property type="match status" value="1"/>
</dbReference>